<comment type="caution">
    <text evidence="14">The sequence shown here is derived from an EMBL/GenBank/DDBJ whole genome shotgun (WGS) entry which is preliminary data.</text>
</comment>
<dbReference type="Pfam" id="PF13623">
    <property type="entry name" value="SurA_N_2"/>
    <property type="match status" value="1"/>
</dbReference>
<keyword evidence="2" id="KW-1003">Cell membrane</keyword>
<dbReference type="PANTHER" id="PTHR47529">
    <property type="entry name" value="PEPTIDYL-PROLYL CIS-TRANS ISOMERASE D"/>
    <property type="match status" value="1"/>
</dbReference>
<sequence>MAVLSKIRQRSALMIAVIALALFAFIIGDLFKSGGFSSASQDVGSINGKDISFESFRLKVSDVEKSGQGITSTAAANRVWEQEVSVALLSDEFDKLGLRVGEKHIIEILKADQNIGQNPMFLNAAGMFDLAKFKEYFKTNPAQAEFLKQREKDAELNAKYQIYSTLIKSASYTTQAEGKLKYEMEANKANFSYVGALYSSIKDSDVKVTDAEILDYMKKDEKTFKAEESRAVEYVLIEDKASAADVAEVKTRINSLLSGSVVYNQGTGKNDTVAGFRTTSNVIEFVNSNSDIPYDSTYVAKKDLPAIDADQLFNLAPGAVYGPYVFGDYYCISKSLGKKLGVNAKASHILISYEGAQVPNQKEKRTKEEAKIKAEEILAQVNANPDGFMMLAFQYSDDSSSQQGGDLGYFGPNQMVKPFNDFVFNNGIGKIGLVETPFGFHIIKVTDKQDGIRLATVAQKLEASEATSDKIFTQATQFEMKAAEGDFNKVAKEMKLTVTPGVSVKAMDENFGPLGNQRAIVRWAFEGDTKVGSVKRFEVANLGHVIAKVKDIDDSGFAPLDQVRPFIETKLKKTKKAEMLKAKMTAGSLEAIAKATRTKVEQAANVTLDNPVLNGGVGQEPRVVGTAFALAANKTSAPIEGNTGVYVVKTTSVVKAPAVKDVSPYIAKLKAQSAGDVNRVLPALKDIADIKDNRKQFNY</sequence>
<dbReference type="GO" id="GO:0016853">
    <property type="term" value="F:isomerase activity"/>
    <property type="evidence" value="ECO:0007669"/>
    <property type="project" value="UniProtKB-KW"/>
</dbReference>
<dbReference type="Proteomes" id="UP001574169">
    <property type="component" value="Unassembled WGS sequence"/>
</dbReference>
<feature type="transmembrane region" description="Helical" evidence="12">
    <location>
        <begin position="12"/>
        <end position="31"/>
    </location>
</feature>
<evidence type="ECO:0000256" key="10">
    <source>
        <dbReference type="ARBA" id="ARBA00042775"/>
    </source>
</evidence>
<dbReference type="InterPro" id="IPR046357">
    <property type="entry name" value="PPIase_dom_sf"/>
</dbReference>
<evidence type="ECO:0000256" key="9">
    <source>
        <dbReference type="ARBA" id="ARBA00040743"/>
    </source>
</evidence>
<evidence type="ECO:0000256" key="4">
    <source>
        <dbReference type="ARBA" id="ARBA00022692"/>
    </source>
</evidence>
<keyword evidence="5 12" id="KW-1133">Transmembrane helix</keyword>
<protein>
    <recommendedName>
        <fullName evidence="9">Periplasmic chaperone PpiD</fullName>
    </recommendedName>
    <alternativeName>
        <fullName evidence="10">Periplasmic folding chaperone</fullName>
    </alternativeName>
</protein>
<dbReference type="SUPFAM" id="SSF109998">
    <property type="entry name" value="Triger factor/SurA peptide-binding domain-like"/>
    <property type="match status" value="1"/>
</dbReference>
<evidence type="ECO:0000256" key="7">
    <source>
        <dbReference type="ARBA" id="ARBA00023186"/>
    </source>
</evidence>
<proteinExistence type="inferred from homology"/>
<dbReference type="InterPro" id="IPR052029">
    <property type="entry name" value="PpiD_chaperone"/>
</dbReference>
<evidence type="ECO:0000256" key="2">
    <source>
        <dbReference type="ARBA" id="ARBA00022475"/>
    </source>
</evidence>
<evidence type="ECO:0000256" key="8">
    <source>
        <dbReference type="ARBA" id="ARBA00038408"/>
    </source>
</evidence>
<dbReference type="InterPro" id="IPR027304">
    <property type="entry name" value="Trigger_fact/SurA_dom_sf"/>
</dbReference>
<keyword evidence="7" id="KW-0143">Chaperone</keyword>
<dbReference type="EMBL" id="JBCFQL010000001">
    <property type="protein sequence ID" value="MFA9189741.1"/>
    <property type="molecule type" value="Genomic_DNA"/>
</dbReference>
<keyword evidence="11" id="KW-0697">Rotamase</keyword>
<evidence type="ECO:0000256" key="12">
    <source>
        <dbReference type="SAM" id="Phobius"/>
    </source>
</evidence>
<dbReference type="PANTHER" id="PTHR47529:SF1">
    <property type="entry name" value="PERIPLASMIC CHAPERONE PPID"/>
    <property type="match status" value="1"/>
</dbReference>
<reference evidence="14 15" key="1">
    <citation type="submission" date="2024-04" db="EMBL/GenBank/DDBJ databases">
        <title>New Clade of Flavobacterium.</title>
        <authorList>
            <person name="Matos L."/>
            <person name="Proenca D.N."/>
            <person name="Fransisco R.M."/>
            <person name="Chung A.P."/>
            <person name="Maccario L."/>
            <person name="Sorensen S.J."/>
            <person name="Morais P.V."/>
        </authorList>
    </citation>
    <scope>NUCLEOTIDE SEQUENCE [LARGE SCALE GENOMIC DNA]</scope>
    <source>
        <strain evidence="14 15">FZUC8N2.13</strain>
    </source>
</reference>
<keyword evidence="4 12" id="KW-0812">Transmembrane</keyword>
<evidence type="ECO:0000256" key="11">
    <source>
        <dbReference type="PROSITE-ProRule" id="PRU00278"/>
    </source>
</evidence>
<accession>A0ABV4T6N6</accession>
<dbReference type="Gene3D" id="3.10.50.40">
    <property type="match status" value="1"/>
</dbReference>
<keyword evidence="15" id="KW-1185">Reference proteome</keyword>
<evidence type="ECO:0000256" key="3">
    <source>
        <dbReference type="ARBA" id="ARBA00022519"/>
    </source>
</evidence>
<feature type="domain" description="PpiC" evidence="13">
    <location>
        <begin position="341"/>
        <end position="447"/>
    </location>
</feature>
<keyword evidence="11 14" id="KW-0413">Isomerase</keyword>
<organism evidence="14 15">
    <name type="scientific">Flavobacterium zubiriense</name>
    <dbReference type="NCBI Taxonomy" id="3138075"/>
    <lineage>
        <taxon>Bacteria</taxon>
        <taxon>Pseudomonadati</taxon>
        <taxon>Bacteroidota</taxon>
        <taxon>Flavobacteriia</taxon>
        <taxon>Flavobacteriales</taxon>
        <taxon>Flavobacteriaceae</taxon>
        <taxon>Flavobacterium</taxon>
    </lineage>
</organism>
<evidence type="ECO:0000313" key="15">
    <source>
        <dbReference type="Proteomes" id="UP001574169"/>
    </source>
</evidence>
<evidence type="ECO:0000256" key="6">
    <source>
        <dbReference type="ARBA" id="ARBA00023136"/>
    </source>
</evidence>
<dbReference type="Pfam" id="PF13616">
    <property type="entry name" value="Rotamase_3"/>
    <property type="match status" value="1"/>
</dbReference>
<keyword evidence="3" id="KW-0997">Cell inner membrane</keyword>
<evidence type="ECO:0000256" key="1">
    <source>
        <dbReference type="ARBA" id="ARBA00004382"/>
    </source>
</evidence>
<dbReference type="RefSeq" id="WP_373404802.1">
    <property type="nucleotide sequence ID" value="NZ_JBCFQL010000001.1"/>
</dbReference>
<comment type="subcellular location">
    <subcellularLocation>
        <location evidence="1">Cell inner membrane</location>
        <topology evidence="1">Single-pass type II membrane protein</topology>
        <orientation evidence="1">Periplasmic side</orientation>
    </subcellularLocation>
</comment>
<comment type="similarity">
    <text evidence="8">Belongs to the PpiD chaperone family.</text>
</comment>
<dbReference type="InterPro" id="IPR000297">
    <property type="entry name" value="PPIase_PpiC"/>
</dbReference>
<evidence type="ECO:0000256" key="5">
    <source>
        <dbReference type="ARBA" id="ARBA00022989"/>
    </source>
</evidence>
<evidence type="ECO:0000259" key="13">
    <source>
        <dbReference type="PROSITE" id="PS50198"/>
    </source>
</evidence>
<dbReference type="SUPFAM" id="SSF54534">
    <property type="entry name" value="FKBP-like"/>
    <property type="match status" value="1"/>
</dbReference>
<keyword evidence="6 12" id="KW-0472">Membrane</keyword>
<dbReference type="PROSITE" id="PS50198">
    <property type="entry name" value="PPIC_PPIASE_2"/>
    <property type="match status" value="1"/>
</dbReference>
<evidence type="ECO:0000313" key="14">
    <source>
        <dbReference type="EMBL" id="MFA9189741.1"/>
    </source>
</evidence>
<name>A0ABV4T6N6_9FLAO</name>
<gene>
    <name evidence="14" type="ORF">AAGV28_00030</name>
</gene>